<evidence type="ECO:0008006" key="4">
    <source>
        <dbReference type="Google" id="ProtNLM"/>
    </source>
</evidence>
<name>A0A495D3X8_9PROT</name>
<evidence type="ECO:0000313" key="3">
    <source>
        <dbReference type="Proteomes" id="UP000273675"/>
    </source>
</evidence>
<protein>
    <recommendedName>
        <fullName evidence="4">Lipoprotein</fullName>
    </recommendedName>
</protein>
<comment type="caution">
    <text evidence="2">The sequence shown here is derived from an EMBL/GenBank/DDBJ whole genome shotgun (WGS) entry which is preliminary data.</text>
</comment>
<dbReference type="RefSeq" id="WP_170150420.1">
    <property type="nucleotide sequence ID" value="NZ_RBIM01000004.1"/>
</dbReference>
<sequence length="229" mass="23964">MYRAFSGFAALFFLAGCASGPGGEDQRPPSGFNGAARLVDQGRYGDALPILRCIAKQGEGFEIAQYLAGHSALALSHDDTTPAILRDEMRVEGFDRLLAAGNAGWPAAQAELAEAFAAIGTTEALVEAAYWASIYRSNLRERTYGLDRLDATVEADIVAQLDADGLAAARGRSGEFAITPLPRETMTPECAPHVRSGRNNASDGGQRRGRRGGGNRPQGGGRAGGPGGL</sequence>
<dbReference type="Proteomes" id="UP000273675">
    <property type="component" value="Unassembled WGS sequence"/>
</dbReference>
<feature type="compositionally biased region" description="Gly residues" evidence="1">
    <location>
        <begin position="214"/>
        <end position="229"/>
    </location>
</feature>
<evidence type="ECO:0000256" key="1">
    <source>
        <dbReference type="SAM" id="MobiDB-lite"/>
    </source>
</evidence>
<accession>A0A495D3X8</accession>
<reference evidence="2 3" key="1">
    <citation type="submission" date="2018-10" db="EMBL/GenBank/DDBJ databases">
        <title>Genomic Encyclopedia of Type Strains, Phase IV (KMG-IV): sequencing the most valuable type-strain genomes for metagenomic binning, comparative biology and taxonomic classification.</title>
        <authorList>
            <person name="Goeker M."/>
        </authorList>
    </citation>
    <scope>NUCLEOTIDE SEQUENCE [LARGE SCALE GENOMIC DNA]</scope>
    <source>
        <strain evidence="2 3">DSM 4734</strain>
    </source>
</reference>
<feature type="region of interest" description="Disordered" evidence="1">
    <location>
        <begin position="178"/>
        <end position="229"/>
    </location>
</feature>
<gene>
    <name evidence="2" type="ORF">C7435_1938</name>
</gene>
<dbReference type="EMBL" id="RBIM01000004">
    <property type="protein sequence ID" value="RKQ96606.1"/>
    <property type="molecule type" value="Genomic_DNA"/>
</dbReference>
<proteinExistence type="predicted"/>
<dbReference type="PROSITE" id="PS51257">
    <property type="entry name" value="PROKAR_LIPOPROTEIN"/>
    <property type="match status" value="1"/>
</dbReference>
<dbReference type="AlphaFoldDB" id="A0A495D3X8"/>
<organism evidence="2 3">
    <name type="scientific">Maricaulis maris</name>
    <dbReference type="NCBI Taxonomy" id="74318"/>
    <lineage>
        <taxon>Bacteria</taxon>
        <taxon>Pseudomonadati</taxon>
        <taxon>Pseudomonadota</taxon>
        <taxon>Alphaproteobacteria</taxon>
        <taxon>Maricaulales</taxon>
        <taxon>Maricaulaceae</taxon>
        <taxon>Maricaulis</taxon>
    </lineage>
</organism>
<evidence type="ECO:0000313" key="2">
    <source>
        <dbReference type="EMBL" id="RKQ96606.1"/>
    </source>
</evidence>